<organism evidence="3 4">
    <name type="scientific">Dreissena polymorpha</name>
    <name type="common">Zebra mussel</name>
    <name type="synonym">Mytilus polymorpha</name>
    <dbReference type="NCBI Taxonomy" id="45954"/>
    <lineage>
        <taxon>Eukaryota</taxon>
        <taxon>Metazoa</taxon>
        <taxon>Spiralia</taxon>
        <taxon>Lophotrochozoa</taxon>
        <taxon>Mollusca</taxon>
        <taxon>Bivalvia</taxon>
        <taxon>Autobranchia</taxon>
        <taxon>Heteroconchia</taxon>
        <taxon>Euheterodonta</taxon>
        <taxon>Imparidentia</taxon>
        <taxon>Neoheterodontei</taxon>
        <taxon>Myida</taxon>
        <taxon>Dreissenoidea</taxon>
        <taxon>Dreissenidae</taxon>
        <taxon>Dreissena</taxon>
    </lineage>
</organism>
<dbReference type="Proteomes" id="UP000828390">
    <property type="component" value="Unassembled WGS sequence"/>
</dbReference>
<feature type="coiled-coil region" evidence="1">
    <location>
        <begin position="20"/>
        <end position="103"/>
    </location>
</feature>
<feature type="compositionally biased region" description="Low complexity" evidence="2">
    <location>
        <begin position="303"/>
        <end position="318"/>
    </location>
</feature>
<evidence type="ECO:0000313" key="4">
    <source>
        <dbReference type="Proteomes" id="UP000828390"/>
    </source>
</evidence>
<proteinExistence type="predicted"/>
<keyword evidence="4" id="KW-1185">Reference proteome</keyword>
<reference evidence="3" key="1">
    <citation type="journal article" date="2019" name="bioRxiv">
        <title>The Genome of the Zebra Mussel, Dreissena polymorpha: A Resource for Invasive Species Research.</title>
        <authorList>
            <person name="McCartney M.A."/>
            <person name="Auch B."/>
            <person name="Kono T."/>
            <person name="Mallez S."/>
            <person name="Zhang Y."/>
            <person name="Obille A."/>
            <person name="Becker A."/>
            <person name="Abrahante J.E."/>
            <person name="Garbe J."/>
            <person name="Badalamenti J.P."/>
            <person name="Herman A."/>
            <person name="Mangelson H."/>
            <person name="Liachko I."/>
            <person name="Sullivan S."/>
            <person name="Sone E.D."/>
            <person name="Koren S."/>
            <person name="Silverstein K.A.T."/>
            <person name="Beckman K.B."/>
            <person name="Gohl D.M."/>
        </authorList>
    </citation>
    <scope>NUCLEOTIDE SEQUENCE</scope>
    <source>
        <strain evidence="3">Duluth1</strain>
        <tissue evidence="3">Whole animal</tissue>
    </source>
</reference>
<accession>A0A9D4NJ89</accession>
<feature type="compositionally biased region" description="Basic and acidic residues" evidence="2">
    <location>
        <begin position="323"/>
        <end position="396"/>
    </location>
</feature>
<protein>
    <submittedName>
        <fullName evidence="3">Uncharacterized protein</fullName>
    </submittedName>
</protein>
<gene>
    <name evidence="3" type="ORF">DPMN_021845</name>
</gene>
<feature type="compositionally biased region" description="Polar residues" evidence="2">
    <location>
        <begin position="277"/>
        <end position="301"/>
    </location>
</feature>
<dbReference type="EMBL" id="JAIWYP010000001">
    <property type="protein sequence ID" value="KAH3897652.1"/>
    <property type="molecule type" value="Genomic_DNA"/>
</dbReference>
<reference evidence="3" key="2">
    <citation type="submission" date="2020-11" db="EMBL/GenBank/DDBJ databases">
        <authorList>
            <person name="McCartney M.A."/>
            <person name="Auch B."/>
            <person name="Kono T."/>
            <person name="Mallez S."/>
            <person name="Becker A."/>
            <person name="Gohl D.M."/>
            <person name="Silverstein K.A.T."/>
            <person name="Koren S."/>
            <person name="Bechman K.B."/>
            <person name="Herman A."/>
            <person name="Abrahante J.E."/>
            <person name="Garbe J."/>
        </authorList>
    </citation>
    <scope>NUCLEOTIDE SEQUENCE</scope>
    <source>
        <strain evidence="3">Duluth1</strain>
        <tissue evidence="3">Whole animal</tissue>
    </source>
</reference>
<evidence type="ECO:0000256" key="1">
    <source>
        <dbReference type="SAM" id="Coils"/>
    </source>
</evidence>
<sequence>MNSELIDESSGDSVGLVSVLHKLADEMHKLSTSMNKLREDVRDVNDKLEKVTADVNSKLEKVTEEMEKKLSNKIHNVIDTRFKKEQLKNKQEMEKEVHTLKDEFSSDIACLQSQVHDINSKPQICRDLNVCIMNHAQTTNENVTQIVKDLLVDGLKLRHVDFRKAERKASKDSKPGVIVVTFYTNEDRDSVLKNKSMLGDYLKYENVFISIDQSSETRNVNNNFKLLIARLGLSDLKLRGSRIIVEDGNNNQPSNTAGQRRPADGDSRRVKPGHNNPGRNSGVRNSIPRSNGPNFNTNRWHSNPRSSCNNQSSNQNHSHLAKSRADYDRSHSSRFNNDRYNHRENRNNYDYRYRDHRENHENRESRDGLRRDYDGPDPRVYEDRRNYRHNLDRRNSDSFYQQY</sequence>
<evidence type="ECO:0000313" key="3">
    <source>
        <dbReference type="EMBL" id="KAH3897652.1"/>
    </source>
</evidence>
<dbReference type="AlphaFoldDB" id="A0A9D4NJ89"/>
<feature type="compositionally biased region" description="Polar residues" evidence="2">
    <location>
        <begin position="248"/>
        <end position="258"/>
    </location>
</feature>
<keyword evidence="1" id="KW-0175">Coiled coil</keyword>
<feature type="region of interest" description="Disordered" evidence="2">
    <location>
        <begin position="246"/>
        <end position="403"/>
    </location>
</feature>
<comment type="caution">
    <text evidence="3">The sequence shown here is derived from an EMBL/GenBank/DDBJ whole genome shotgun (WGS) entry which is preliminary data.</text>
</comment>
<name>A0A9D4NJ89_DREPO</name>
<evidence type="ECO:0000256" key="2">
    <source>
        <dbReference type="SAM" id="MobiDB-lite"/>
    </source>
</evidence>